<dbReference type="GO" id="GO:0016747">
    <property type="term" value="F:acyltransferase activity, transferring groups other than amino-acyl groups"/>
    <property type="evidence" value="ECO:0007669"/>
    <property type="project" value="InterPro"/>
</dbReference>
<proteinExistence type="predicted"/>
<dbReference type="EMBL" id="AJAS01000004">
    <property type="protein sequence ID" value="EOI05135.1"/>
    <property type="molecule type" value="Genomic_DNA"/>
</dbReference>
<dbReference type="Proteomes" id="UP000013781">
    <property type="component" value="Unassembled WGS sequence"/>
</dbReference>
<protein>
    <recommendedName>
        <fullName evidence="1">N-acetyltransferase domain-containing protein</fullName>
    </recommendedName>
</protein>
<evidence type="ECO:0000313" key="3">
    <source>
        <dbReference type="EMBL" id="EOT63918.1"/>
    </source>
</evidence>
<sequence length="156" mass="18132">MLLQEYTNDFSQLIQQYQLNDEQLRFTGTPEMPIKIALENPFVHPILGITDNQLTNFFVLDEKKDVALYTTNKHAILLRTFSTDQRYQGQGYAKKALQLLPDFTQVNFPTVNEIVLAVNKQNIAAQTLYEKNEFKRLDRIVEGEFGPLYIMSLRLN</sequence>
<evidence type="ECO:0000313" key="5">
    <source>
        <dbReference type="Proteomes" id="UP000014157"/>
    </source>
</evidence>
<dbReference type="InterPro" id="IPR000182">
    <property type="entry name" value="GNAT_dom"/>
</dbReference>
<evidence type="ECO:0000259" key="1">
    <source>
        <dbReference type="PROSITE" id="PS51186"/>
    </source>
</evidence>
<comment type="caution">
    <text evidence="2">The sequence shown here is derived from an EMBL/GenBank/DDBJ whole genome shotgun (WGS) entry which is preliminary data.</text>
</comment>
<dbReference type="HOGENOM" id="CLU_111226_2_0_9"/>
<dbReference type="EMBL" id="ASWB01000005">
    <property type="protein sequence ID" value="EOT63918.1"/>
    <property type="molecule type" value="Genomic_DNA"/>
</dbReference>
<dbReference type="RefSeq" id="WP_010764011.1">
    <property type="nucleotide sequence ID" value="NZ_ASWB01000005.1"/>
</dbReference>
<organism evidence="2 4">
    <name type="scientific">Enterococcus moraviensis ATCC BAA-383</name>
    <dbReference type="NCBI Taxonomy" id="1158609"/>
    <lineage>
        <taxon>Bacteria</taxon>
        <taxon>Bacillati</taxon>
        <taxon>Bacillota</taxon>
        <taxon>Bacilli</taxon>
        <taxon>Lactobacillales</taxon>
        <taxon>Enterococcaceae</taxon>
        <taxon>Enterococcus</taxon>
    </lineage>
</organism>
<dbReference type="InterPro" id="IPR016181">
    <property type="entry name" value="Acyl_CoA_acyltransferase"/>
</dbReference>
<dbReference type="PROSITE" id="PS51186">
    <property type="entry name" value="GNAT"/>
    <property type="match status" value="1"/>
</dbReference>
<accession>R2R868</accession>
<dbReference type="Pfam" id="PF00583">
    <property type="entry name" value="Acetyltransf_1"/>
    <property type="match status" value="1"/>
</dbReference>
<dbReference type="Gene3D" id="3.40.630.30">
    <property type="match status" value="1"/>
</dbReference>
<dbReference type="AlphaFoldDB" id="R2R868"/>
<reference evidence="3 5" key="2">
    <citation type="submission" date="2013-03" db="EMBL/GenBank/DDBJ databases">
        <title>The Genome Sequence of Enterococcus moraviensis BAA-383 (PacBio/Illumina hybrid assembly).</title>
        <authorList>
            <consortium name="The Broad Institute Genomics Platform"/>
            <consortium name="The Broad Institute Genome Sequencing Center for Infectious Disease"/>
            <person name="Earl A."/>
            <person name="Russ C."/>
            <person name="Gilmore M."/>
            <person name="Surin D."/>
            <person name="Walker B."/>
            <person name="Young S."/>
            <person name="Zeng Q."/>
            <person name="Gargeya S."/>
            <person name="Fitzgerald M."/>
            <person name="Haas B."/>
            <person name="Abouelleil A."/>
            <person name="Allen A.W."/>
            <person name="Alvarado L."/>
            <person name="Arachchi H.M."/>
            <person name="Berlin A.M."/>
            <person name="Chapman S.B."/>
            <person name="Gainer-Dewar J."/>
            <person name="Goldberg J."/>
            <person name="Griggs A."/>
            <person name="Gujja S."/>
            <person name="Hansen M."/>
            <person name="Howarth C."/>
            <person name="Imamovic A."/>
            <person name="Ireland A."/>
            <person name="Larimer J."/>
            <person name="McCowan C."/>
            <person name="Murphy C."/>
            <person name="Pearson M."/>
            <person name="Poon T.W."/>
            <person name="Priest M."/>
            <person name="Roberts A."/>
            <person name="Saif S."/>
            <person name="Shea T."/>
            <person name="Sisk P."/>
            <person name="Sykes S."/>
            <person name="Wortman J."/>
            <person name="Nusbaum C."/>
            <person name="Birren B."/>
        </authorList>
    </citation>
    <scope>NUCLEOTIDE SEQUENCE [LARGE SCALE GENOMIC DNA]</scope>
    <source>
        <strain evidence="3 5">ATCC BAA-383</strain>
    </source>
</reference>
<dbReference type="Proteomes" id="UP000014157">
    <property type="component" value="Unassembled WGS sequence"/>
</dbReference>
<dbReference type="eggNOG" id="COG1670">
    <property type="taxonomic scope" value="Bacteria"/>
</dbReference>
<evidence type="ECO:0000313" key="2">
    <source>
        <dbReference type="EMBL" id="EOI05135.1"/>
    </source>
</evidence>
<reference evidence="2 4" key="1">
    <citation type="submission" date="2013-02" db="EMBL/GenBank/DDBJ databases">
        <title>The Genome Sequence of Enterococcus moraviensis BAA-383.</title>
        <authorList>
            <consortium name="The Broad Institute Genome Sequencing Platform"/>
            <consortium name="The Broad Institute Genome Sequencing Center for Infectious Disease"/>
            <person name="Earl A.M."/>
            <person name="Gilmore M.S."/>
            <person name="Lebreton F."/>
            <person name="Walker B."/>
            <person name="Young S.K."/>
            <person name="Zeng Q."/>
            <person name="Gargeya S."/>
            <person name="Fitzgerald M."/>
            <person name="Haas B."/>
            <person name="Abouelleil A."/>
            <person name="Alvarado L."/>
            <person name="Arachchi H.M."/>
            <person name="Berlin A.M."/>
            <person name="Chapman S.B."/>
            <person name="Dewar J."/>
            <person name="Goldberg J."/>
            <person name="Griggs A."/>
            <person name="Gujja S."/>
            <person name="Hansen M."/>
            <person name="Howarth C."/>
            <person name="Imamovic A."/>
            <person name="Larimer J."/>
            <person name="McCowan C."/>
            <person name="Murphy C."/>
            <person name="Neiman D."/>
            <person name="Pearson M."/>
            <person name="Priest M."/>
            <person name="Roberts A."/>
            <person name="Saif S."/>
            <person name="Shea T."/>
            <person name="Sisk P."/>
            <person name="Sykes S."/>
            <person name="Wortman J."/>
            <person name="Nusbaum C."/>
            <person name="Birren B."/>
        </authorList>
    </citation>
    <scope>NUCLEOTIDE SEQUENCE [LARGE SCALE GENOMIC DNA]</scope>
    <source>
        <strain evidence="2 4">ATCC BAA-383</strain>
    </source>
</reference>
<gene>
    <name evidence="3" type="ORF">I586_03351</name>
    <name evidence="2" type="ORF">UAY_00609</name>
</gene>
<dbReference type="STRING" id="155617.RV09_GL001170"/>
<dbReference type="SUPFAM" id="SSF55729">
    <property type="entry name" value="Acyl-CoA N-acyltransferases (Nat)"/>
    <property type="match status" value="1"/>
</dbReference>
<feature type="domain" description="N-acetyltransferase" evidence="1">
    <location>
        <begin position="1"/>
        <end position="156"/>
    </location>
</feature>
<name>R2R868_9ENTE</name>
<dbReference type="OrthoDB" id="66776at2"/>
<evidence type="ECO:0000313" key="4">
    <source>
        <dbReference type="Proteomes" id="UP000013781"/>
    </source>
</evidence>
<dbReference type="PATRIC" id="fig|1158609.3.peg.578"/>
<keyword evidence="5" id="KW-1185">Reference proteome</keyword>